<dbReference type="PIRSF" id="PIRSF016184">
    <property type="entry name" value="PhzC_PhzF"/>
    <property type="match status" value="1"/>
</dbReference>
<comment type="caution">
    <text evidence="2">The sequence shown here is derived from an EMBL/GenBank/DDBJ whole genome shotgun (WGS) entry which is preliminary data.</text>
</comment>
<gene>
    <name evidence="2" type="ORF">CYJ76_08475</name>
</gene>
<organism evidence="2 3">
    <name type="scientific">Kytococcus schroeteri</name>
    <dbReference type="NCBI Taxonomy" id="138300"/>
    <lineage>
        <taxon>Bacteria</taxon>
        <taxon>Bacillati</taxon>
        <taxon>Actinomycetota</taxon>
        <taxon>Actinomycetes</taxon>
        <taxon>Micrococcales</taxon>
        <taxon>Kytococcaceae</taxon>
        <taxon>Kytococcus</taxon>
    </lineage>
</organism>
<dbReference type="RefSeq" id="WP_070705127.1">
    <property type="nucleotide sequence ID" value="NZ_PKIZ01000015.1"/>
</dbReference>
<protein>
    <submittedName>
        <fullName evidence="2">PhzF family phenazine biosynthesis protein</fullName>
    </submittedName>
</protein>
<dbReference type="GO" id="GO:0016853">
    <property type="term" value="F:isomerase activity"/>
    <property type="evidence" value="ECO:0007669"/>
    <property type="project" value="TreeGrafter"/>
</dbReference>
<accession>A0A2I1P9L5</accession>
<dbReference type="PANTHER" id="PTHR13774">
    <property type="entry name" value="PHENAZINE BIOSYNTHESIS PROTEIN"/>
    <property type="match status" value="1"/>
</dbReference>
<evidence type="ECO:0000256" key="1">
    <source>
        <dbReference type="PIRSR" id="PIRSR016184-1"/>
    </source>
</evidence>
<name>A0A2I1P9L5_9MICO</name>
<dbReference type="OrthoDB" id="9788221at2"/>
<dbReference type="Gene3D" id="3.10.310.10">
    <property type="entry name" value="Diaminopimelate Epimerase, Chain A, domain 1"/>
    <property type="match status" value="2"/>
</dbReference>
<dbReference type="NCBIfam" id="TIGR00654">
    <property type="entry name" value="PhzF_family"/>
    <property type="match status" value="1"/>
</dbReference>
<dbReference type="PANTHER" id="PTHR13774:SF32">
    <property type="entry name" value="ANTISENSE-ENHANCING SEQUENCE 1"/>
    <property type="match status" value="1"/>
</dbReference>
<dbReference type="AlphaFoldDB" id="A0A2I1P9L5"/>
<dbReference type="EMBL" id="PKIZ01000015">
    <property type="protein sequence ID" value="PKZ41334.1"/>
    <property type="molecule type" value="Genomic_DNA"/>
</dbReference>
<keyword evidence="3" id="KW-1185">Reference proteome</keyword>
<evidence type="ECO:0000313" key="2">
    <source>
        <dbReference type="EMBL" id="PKZ41334.1"/>
    </source>
</evidence>
<proteinExistence type="predicted"/>
<dbReference type="Pfam" id="PF02567">
    <property type="entry name" value="PhzC-PhzF"/>
    <property type="match status" value="1"/>
</dbReference>
<dbReference type="Proteomes" id="UP000234206">
    <property type="component" value="Unassembled WGS sequence"/>
</dbReference>
<dbReference type="SUPFAM" id="SSF54506">
    <property type="entry name" value="Diaminopimelate epimerase-like"/>
    <property type="match status" value="1"/>
</dbReference>
<reference evidence="2 3" key="1">
    <citation type="submission" date="2017-12" db="EMBL/GenBank/DDBJ databases">
        <title>Phylogenetic diversity of female urinary microbiome.</title>
        <authorList>
            <person name="Thomas-White K."/>
            <person name="Wolfe A.J."/>
        </authorList>
    </citation>
    <scope>NUCLEOTIDE SEQUENCE [LARGE SCALE GENOMIC DNA]</scope>
    <source>
        <strain evidence="2 3">UMB1298</strain>
    </source>
</reference>
<sequence length="305" mass="31337">MLRVTEVDVFATGPFTGNGLAVVHGADHLTDEQLQAVARWTQFSETAFLLRPTVPGADYRVRILTPVTEYAFAGHPTLGAAHAWLGAGGVPGSRSDGGTGTVGTGGTAGTVVQECGIGLVTVRRDGAGAEGTEGAPGRTDQAGALLSFAAPERTRTGPLAQDDLARVLDALGLTAADVVAHAWGSNGPQWRMVELADAEAVRAVGGSLVGTGLRCGVVGVETDPGAGVAYEVRAFTSQHEDAVTGSLQASVAQWMRERGRVPRRWTAAQGGSVGRAGRVELLDDGHDVWVGGRCATRVSGTLHLG</sequence>
<evidence type="ECO:0000313" key="3">
    <source>
        <dbReference type="Proteomes" id="UP000234206"/>
    </source>
</evidence>
<dbReference type="InterPro" id="IPR003719">
    <property type="entry name" value="Phenazine_PhzF-like"/>
</dbReference>
<dbReference type="GO" id="GO:0005737">
    <property type="term" value="C:cytoplasm"/>
    <property type="evidence" value="ECO:0007669"/>
    <property type="project" value="TreeGrafter"/>
</dbReference>
<feature type="active site" evidence="1">
    <location>
        <position position="45"/>
    </location>
</feature>